<evidence type="ECO:0000313" key="2">
    <source>
        <dbReference type="Proteomes" id="UP000683925"/>
    </source>
</evidence>
<reference evidence="1" key="1">
    <citation type="submission" date="2021-01" db="EMBL/GenBank/DDBJ databases">
        <authorList>
            <consortium name="Genoscope - CEA"/>
            <person name="William W."/>
        </authorList>
    </citation>
    <scope>NUCLEOTIDE SEQUENCE</scope>
</reference>
<protein>
    <submittedName>
        <fullName evidence="1">Uncharacterized protein</fullName>
    </submittedName>
</protein>
<gene>
    <name evidence="1" type="ORF">POCTA_138.1.T0180319</name>
</gene>
<name>A0A8S1T1X3_PAROT</name>
<dbReference type="EMBL" id="CAJJDP010000018">
    <property type="protein sequence ID" value="CAD8146470.1"/>
    <property type="molecule type" value="Genomic_DNA"/>
</dbReference>
<evidence type="ECO:0000313" key="1">
    <source>
        <dbReference type="EMBL" id="CAD8146470.1"/>
    </source>
</evidence>
<keyword evidence="2" id="KW-1185">Reference proteome</keyword>
<accession>A0A8S1T1X3</accession>
<comment type="caution">
    <text evidence="1">The sequence shown here is derived from an EMBL/GenBank/DDBJ whole genome shotgun (WGS) entry which is preliminary data.</text>
</comment>
<dbReference type="Proteomes" id="UP000683925">
    <property type="component" value="Unassembled WGS sequence"/>
</dbReference>
<proteinExistence type="predicted"/>
<organism evidence="1 2">
    <name type="scientific">Paramecium octaurelia</name>
    <dbReference type="NCBI Taxonomy" id="43137"/>
    <lineage>
        <taxon>Eukaryota</taxon>
        <taxon>Sar</taxon>
        <taxon>Alveolata</taxon>
        <taxon>Ciliophora</taxon>
        <taxon>Intramacronucleata</taxon>
        <taxon>Oligohymenophorea</taxon>
        <taxon>Peniculida</taxon>
        <taxon>Parameciidae</taxon>
        <taxon>Paramecium</taxon>
    </lineage>
</organism>
<sequence length="69" mass="7496">MGCSLQKPPNHNLAKQRFSINIQTLTPDKKPSLDVFNPTLGKIVSVPVLVPASKSSIVVRRSTQLTIGQ</sequence>
<dbReference type="OrthoDB" id="304927at2759"/>
<dbReference type="AlphaFoldDB" id="A0A8S1T1X3"/>